<comment type="caution">
    <text evidence="2">The sequence shown here is derived from an EMBL/GenBank/DDBJ whole genome shotgun (WGS) entry which is preliminary data.</text>
</comment>
<organism evidence="2 3">
    <name type="scientific">Streptococcus pneumoniae</name>
    <dbReference type="NCBI Taxonomy" id="1313"/>
    <lineage>
        <taxon>Bacteria</taxon>
        <taxon>Bacillati</taxon>
        <taxon>Bacillota</taxon>
        <taxon>Bacilli</taxon>
        <taxon>Lactobacillales</taxon>
        <taxon>Streptococcaceae</taxon>
        <taxon>Streptococcus</taxon>
    </lineage>
</organism>
<gene>
    <name evidence="2" type="ORF">AZJ70_00245</name>
</gene>
<protein>
    <submittedName>
        <fullName evidence="2">Ferredoxin</fullName>
    </submittedName>
</protein>
<reference evidence="2 3" key="1">
    <citation type="submission" date="2019-07" db="EMBL/GenBank/DDBJ databases">
        <authorList>
            <person name="Mohale T."/>
        </authorList>
    </citation>
    <scope>NUCLEOTIDE SEQUENCE [LARGE SCALE GENOMIC DNA]</scope>
    <source>
        <strain evidence="2 3">NTPn 126</strain>
    </source>
</reference>
<evidence type="ECO:0000313" key="2">
    <source>
        <dbReference type="EMBL" id="TVW86978.1"/>
    </source>
</evidence>
<dbReference type="PANTHER" id="PTHR39163">
    <property type="entry name" value="FERREDOXIN"/>
    <property type="match status" value="1"/>
</dbReference>
<evidence type="ECO:0000313" key="3">
    <source>
        <dbReference type="Proteomes" id="UP000320896"/>
    </source>
</evidence>
<dbReference type="InterPro" id="IPR052395">
    <property type="entry name" value="ET_Ferredoxin"/>
</dbReference>
<dbReference type="EMBL" id="VMWH01000002">
    <property type="protein sequence ID" value="TVW86978.1"/>
    <property type="molecule type" value="Genomic_DNA"/>
</dbReference>
<dbReference type="Gene3D" id="3.30.70.20">
    <property type="match status" value="1"/>
</dbReference>
<dbReference type="PANTHER" id="PTHR39163:SF1">
    <property type="entry name" value="FERREDOXIN"/>
    <property type="match status" value="1"/>
</dbReference>
<dbReference type="AlphaFoldDB" id="A0A558WP31"/>
<sequence length="103" mass="11916">MPRFFCHTLLLVFFYFSYYNINMNMKITLIPERCIACGLCQTYSDLFDYHDNGIVRFYDDPDQLEKEISPSQDVLEAVKNCPTRALIGNQEALINGDNPLPLV</sequence>
<dbReference type="Pfam" id="PF13370">
    <property type="entry name" value="Fer4_13"/>
    <property type="match status" value="1"/>
</dbReference>
<name>A0A558WP31_STREE</name>
<comment type="cofactor">
    <cofactor evidence="1">
        <name>[4Fe-4S] cluster</name>
        <dbReference type="ChEBI" id="CHEBI:49883"/>
    </cofactor>
</comment>
<accession>A0A558WP31</accession>
<dbReference type="Proteomes" id="UP000320896">
    <property type="component" value="Unassembled WGS sequence"/>
</dbReference>
<evidence type="ECO:0000256" key="1">
    <source>
        <dbReference type="ARBA" id="ARBA00001966"/>
    </source>
</evidence>
<dbReference type="SUPFAM" id="SSF54862">
    <property type="entry name" value="4Fe-4S ferredoxins"/>
    <property type="match status" value="1"/>
</dbReference>
<proteinExistence type="predicted"/>